<dbReference type="Gramene" id="KQL10727">
    <property type="protein sequence ID" value="KQL10727"/>
    <property type="gene ID" value="SETIT_007793mg"/>
</dbReference>
<dbReference type="Proteomes" id="UP000004995">
    <property type="component" value="Unassembled WGS sequence"/>
</dbReference>
<keyword evidence="2" id="KW-1185">Reference proteome</keyword>
<name>K3Y0T2_SETIT</name>
<sequence length="55" mass="6570">MFFFCGANTKMFYLLIRMHHQQIKPNNTLLHIPQNVCKIQKKKSIIKNDECIVHI</sequence>
<protein>
    <submittedName>
        <fullName evidence="1">Uncharacterized protein</fullName>
    </submittedName>
</protein>
<dbReference type="InParanoid" id="K3Y0T2"/>
<evidence type="ECO:0000313" key="1">
    <source>
        <dbReference type="EnsemblPlants" id="KQL10727"/>
    </source>
</evidence>
<accession>K3Y0T2</accession>
<dbReference type="HOGENOM" id="CLU_3035978_0_0_1"/>
<organism evidence="1 2">
    <name type="scientific">Setaria italica</name>
    <name type="common">Foxtail millet</name>
    <name type="synonym">Panicum italicum</name>
    <dbReference type="NCBI Taxonomy" id="4555"/>
    <lineage>
        <taxon>Eukaryota</taxon>
        <taxon>Viridiplantae</taxon>
        <taxon>Streptophyta</taxon>
        <taxon>Embryophyta</taxon>
        <taxon>Tracheophyta</taxon>
        <taxon>Spermatophyta</taxon>
        <taxon>Magnoliopsida</taxon>
        <taxon>Liliopsida</taxon>
        <taxon>Poales</taxon>
        <taxon>Poaceae</taxon>
        <taxon>PACMAD clade</taxon>
        <taxon>Panicoideae</taxon>
        <taxon>Panicodae</taxon>
        <taxon>Paniceae</taxon>
        <taxon>Cenchrinae</taxon>
        <taxon>Setaria</taxon>
    </lineage>
</organism>
<dbReference type="AlphaFoldDB" id="K3Y0T2"/>
<reference evidence="1" key="2">
    <citation type="submission" date="2018-08" db="UniProtKB">
        <authorList>
            <consortium name="EnsemblPlants"/>
        </authorList>
    </citation>
    <scope>IDENTIFICATION</scope>
    <source>
        <strain evidence="1">Yugu1</strain>
    </source>
</reference>
<evidence type="ECO:0000313" key="2">
    <source>
        <dbReference type="Proteomes" id="UP000004995"/>
    </source>
</evidence>
<reference evidence="2" key="1">
    <citation type="journal article" date="2012" name="Nat. Biotechnol.">
        <title>Reference genome sequence of the model plant Setaria.</title>
        <authorList>
            <person name="Bennetzen J.L."/>
            <person name="Schmutz J."/>
            <person name="Wang H."/>
            <person name="Percifield R."/>
            <person name="Hawkins J."/>
            <person name="Pontaroli A.C."/>
            <person name="Estep M."/>
            <person name="Feng L."/>
            <person name="Vaughn J.N."/>
            <person name="Grimwood J."/>
            <person name="Jenkins J."/>
            <person name="Barry K."/>
            <person name="Lindquist E."/>
            <person name="Hellsten U."/>
            <person name="Deshpande S."/>
            <person name="Wang X."/>
            <person name="Wu X."/>
            <person name="Mitros T."/>
            <person name="Triplett J."/>
            <person name="Yang X."/>
            <person name="Ye C.Y."/>
            <person name="Mauro-Herrera M."/>
            <person name="Wang L."/>
            <person name="Li P."/>
            <person name="Sharma M."/>
            <person name="Sharma R."/>
            <person name="Ronald P.C."/>
            <person name="Panaud O."/>
            <person name="Kellogg E.A."/>
            <person name="Brutnell T.P."/>
            <person name="Doust A.N."/>
            <person name="Tuskan G.A."/>
            <person name="Rokhsar D."/>
            <person name="Devos K.M."/>
        </authorList>
    </citation>
    <scope>NUCLEOTIDE SEQUENCE [LARGE SCALE GENOMIC DNA]</scope>
    <source>
        <strain evidence="2">cv. Yugu1</strain>
    </source>
</reference>
<dbReference type="EnsemblPlants" id="KQL10727">
    <property type="protein sequence ID" value="KQL10727"/>
    <property type="gene ID" value="SETIT_007793mg"/>
</dbReference>
<proteinExistence type="predicted"/>
<dbReference type="EMBL" id="AGNK02002493">
    <property type="status" value="NOT_ANNOTATED_CDS"/>
    <property type="molecule type" value="Genomic_DNA"/>
</dbReference>